<evidence type="ECO:0000256" key="6">
    <source>
        <dbReference type="ARBA" id="ARBA00023102"/>
    </source>
</evidence>
<keyword evidence="5 8" id="KW-0963">Cytoplasm</keyword>
<dbReference type="UniPathway" id="UPA00031">
    <property type="reaction ID" value="UER00006"/>
</dbReference>
<dbReference type="RefSeq" id="WP_046488252.1">
    <property type="nucleotide sequence ID" value="NZ_LN827929.1"/>
</dbReference>
<name>A0A0D6EWV9_9PROT</name>
<comment type="subcellular location">
    <subcellularLocation>
        <location evidence="1 8">Cytoplasm</location>
    </subcellularLocation>
</comment>
<dbReference type="InterPro" id="IPR045864">
    <property type="entry name" value="aa-tRNA-synth_II/BPL/LPL"/>
</dbReference>
<reference evidence="12" key="1">
    <citation type="submission" date="2014-12" db="EMBL/GenBank/DDBJ databases">
        <authorList>
            <person name="Salcher M.M."/>
        </authorList>
    </citation>
    <scope>NUCLEOTIDE SEQUENCE [LARGE SCALE GENOMIC DNA]</scope>
    <source>
        <strain evidence="12">MMS-10A-171</strain>
    </source>
</reference>
<evidence type="ECO:0000256" key="7">
    <source>
        <dbReference type="ARBA" id="ARBA00025246"/>
    </source>
</evidence>
<evidence type="ECO:0000256" key="8">
    <source>
        <dbReference type="HAMAP-Rule" id="MF_00125"/>
    </source>
</evidence>
<dbReference type="HOGENOM" id="CLU_025113_0_1_4"/>
<keyword evidence="11" id="KW-0328">Glycosyltransferase</keyword>
<dbReference type="Proteomes" id="UP000064007">
    <property type="component" value="Chromosome 1"/>
</dbReference>
<dbReference type="CDD" id="cd00773">
    <property type="entry name" value="HisRS-like_core"/>
    <property type="match status" value="1"/>
</dbReference>
<comment type="function">
    <text evidence="7 8">Required for the first step of histidine biosynthesis. May allow the feedback regulation of ATP phosphoribosyltransferase activity by histidine.</text>
</comment>
<keyword evidence="11" id="KW-0808">Transferase</keyword>
<evidence type="ECO:0000256" key="3">
    <source>
        <dbReference type="ARBA" id="ARBA00005539"/>
    </source>
</evidence>
<dbReference type="InterPro" id="IPR004517">
    <property type="entry name" value="HisZ"/>
</dbReference>
<evidence type="ECO:0000313" key="12">
    <source>
        <dbReference type="Proteomes" id="UP000064007"/>
    </source>
</evidence>
<evidence type="ECO:0000256" key="1">
    <source>
        <dbReference type="ARBA" id="ARBA00004496"/>
    </source>
</evidence>
<dbReference type="GO" id="GO:0000105">
    <property type="term" value="P:L-histidine biosynthetic process"/>
    <property type="evidence" value="ECO:0007669"/>
    <property type="project" value="UniProtKB-UniRule"/>
</dbReference>
<dbReference type="InterPro" id="IPR041715">
    <property type="entry name" value="HisRS-like_core"/>
</dbReference>
<feature type="binding site" evidence="9">
    <location>
        <position position="122"/>
    </location>
    <ligand>
        <name>L-histidine</name>
        <dbReference type="ChEBI" id="CHEBI:57595"/>
    </ligand>
</feature>
<feature type="binding site" evidence="9">
    <location>
        <begin position="79"/>
        <end position="81"/>
    </location>
    <ligand>
        <name>L-histidine</name>
        <dbReference type="ChEBI" id="CHEBI:57595"/>
    </ligand>
</feature>
<organism evidence="11 12">
    <name type="scientific">Candidatus Methylopumilus planktonicus</name>
    <dbReference type="NCBI Taxonomy" id="1581557"/>
    <lineage>
        <taxon>Bacteria</taxon>
        <taxon>Pseudomonadati</taxon>
        <taxon>Pseudomonadota</taxon>
        <taxon>Betaproteobacteria</taxon>
        <taxon>Nitrosomonadales</taxon>
        <taxon>Methylophilaceae</taxon>
        <taxon>Candidatus Methylopumilus</taxon>
    </lineage>
</organism>
<keyword evidence="12" id="KW-1185">Reference proteome</keyword>
<dbReference type="NCBIfam" id="NF009086">
    <property type="entry name" value="PRK12421.1"/>
    <property type="match status" value="1"/>
</dbReference>
<feature type="binding site" evidence="9">
    <location>
        <position position="126"/>
    </location>
    <ligand>
        <name>L-histidine</name>
        <dbReference type="ChEBI" id="CHEBI:57595"/>
    </ligand>
</feature>
<keyword evidence="6 8" id="KW-0368">Histidine biosynthesis</keyword>
<dbReference type="NCBIfam" id="NF008935">
    <property type="entry name" value="PRK12292.1-1"/>
    <property type="match status" value="1"/>
</dbReference>
<feature type="binding site" evidence="9">
    <location>
        <position position="264"/>
    </location>
    <ligand>
        <name>L-histidine</name>
        <dbReference type="ChEBI" id="CHEBI:57595"/>
    </ligand>
</feature>
<evidence type="ECO:0000259" key="10">
    <source>
        <dbReference type="Pfam" id="PF13393"/>
    </source>
</evidence>
<feature type="binding site" evidence="9">
    <location>
        <position position="108"/>
    </location>
    <ligand>
        <name>L-histidine</name>
        <dbReference type="ChEBI" id="CHEBI:57595"/>
    </ligand>
</feature>
<dbReference type="GO" id="GO:0016757">
    <property type="term" value="F:glycosyltransferase activity"/>
    <property type="evidence" value="ECO:0007669"/>
    <property type="project" value="UniProtKB-KW"/>
</dbReference>
<dbReference type="PANTHER" id="PTHR11476:SF7">
    <property type="entry name" value="HISTIDINE--TRNA LIGASE"/>
    <property type="match status" value="1"/>
</dbReference>
<comment type="miscellaneous">
    <text evidence="8">This function is generally fulfilled by the C-terminal part of HisG, which is missing in some bacteria such as this one.</text>
</comment>
<comment type="similarity">
    <text evidence="3 8">Belongs to the class-II aminoacyl-tRNA synthetase family. HisZ subfamily.</text>
</comment>
<keyword evidence="8" id="KW-0028">Amino-acid biosynthesis</keyword>
<protein>
    <recommendedName>
        <fullName evidence="4 8">ATP phosphoribosyltransferase regulatory subunit</fullName>
    </recommendedName>
</protein>
<proteinExistence type="inferred from homology"/>
<comment type="subunit">
    <text evidence="8">Heteromultimer composed of HisG and HisZ subunits.</text>
</comment>
<dbReference type="InterPro" id="IPR004516">
    <property type="entry name" value="HisRS/HisZ"/>
</dbReference>
<dbReference type="GO" id="GO:0005737">
    <property type="term" value="C:cytoplasm"/>
    <property type="evidence" value="ECO:0007669"/>
    <property type="project" value="UniProtKB-SubCell"/>
</dbReference>
<dbReference type="PIRSF" id="PIRSF001549">
    <property type="entry name" value="His-tRNA_synth"/>
    <property type="match status" value="1"/>
</dbReference>
<evidence type="ECO:0000313" key="11">
    <source>
        <dbReference type="EMBL" id="CEZ19763.1"/>
    </source>
</evidence>
<evidence type="ECO:0000256" key="9">
    <source>
        <dbReference type="PIRSR" id="PIRSR001549-1"/>
    </source>
</evidence>
<dbReference type="EMBL" id="LN827929">
    <property type="protein sequence ID" value="CEZ19763.1"/>
    <property type="molecule type" value="Genomic_DNA"/>
</dbReference>
<evidence type="ECO:0000256" key="4">
    <source>
        <dbReference type="ARBA" id="ARBA00020397"/>
    </source>
</evidence>
<accession>A0A0D6EWV9</accession>
<dbReference type="Pfam" id="PF13393">
    <property type="entry name" value="tRNA-synt_His"/>
    <property type="match status" value="1"/>
</dbReference>
<dbReference type="KEGG" id="mbat:BN1208_0878"/>
<evidence type="ECO:0000256" key="2">
    <source>
        <dbReference type="ARBA" id="ARBA00004667"/>
    </source>
</evidence>
<gene>
    <name evidence="8 11" type="primary">hisZ</name>
    <name evidence="11" type="ORF">BN1208_0878</name>
</gene>
<comment type="pathway">
    <text evidence="2 8">Amino-acid biosynthesis; L-histidine biosynthesis; L-histidine from 5-phospho-alpha-D-ribose 1-diphosphate: step 1/9.</text>
</comment>
<dbReference type="HAMAP" id="MF_00125">
    <property type="entry name" value="HisZ"/>
    <property type="match status" value="1"/>
</dbReference>
<dbReference type="STRING" id="1581557.BN1208_0878"/>
<evidence type="ECO:0000256" key="5">
    <source>
        <dbReference type="ARBA" id="ARBA00022490"/>
    </source>
</evidence>
<sequence>MNQWTLPDYIEDMLPDEAVYLESLRRSILDLYQTHSYLYVIPPMLEYIESLNGNGQDMDLDTFKVVDQLTGRLMGVRADITPQVARIDAHLIQNDEVTRLSYAGSVLRTKPASFLQSREPFQIGAELYGFKGIEADLEIQTLLIKTLSTIGIQNPVFDFNHLDIFTSLIASSNMARDHLDLLYQAMQKKDKSEVISLTKSIDKKNRDALIALVSLYGDVNILKEAEKVLPQDKAIKSALQFLNQLDQALKHNQIKVSYDLSDIRGYQYHNGLVFSVYADQCYSPIALGGRYDNIGASFGRNRPATGFTMDLKNIVTLFPSGKKAKAILAPQGIDSELQNAIESLRQQGEIVAIDLFGHMNAIQNNCDRILIQDASKAWKVKTV</sequence>
<dbReference type="AlphaFoldDB" id="A0A0D6EWV9"/>
<dbReference type="SUPFAM" id="SSF55681">
    <property type="entry name" value="Class II aaRS and biotin synthetases"/>
    <property type="match status" value="1"/>
</dbReference>
<dbReference type="Gene3D" id="3.30.930.10">
    <property type="entry name" value="Bira Bifunctional Protein, Domain 2"/>
    <property type="match status" value="1"/>
</dbReference>
<feature type="domain" description="Class II Histidinyl-tRNA synthetase (HisRS)-like catalytic core" evidence="10">
    <location>
        <begin position="9"/>
        <end position="314"/>
    </location>
</feature>
<dbReference type="PANTHER" id="PTHR11476">
    <property type="entry name" value="HISTIDYL-TRNA SYNTHETASE"/>
    <property type="match status" value="1"/>
</dbReference>